<name>A0A820YKA0_9BILA</name>
<sequence length="327" mass="37046">FTIGGAIAGFTIGLVLPFLEPIEMCAGALVGGLIGLGYVAYELIFNWEHHMNKIEVIRDNLKEVQRALQHVLQQMQSSYEKFGMTKDEIRNQSENNSFQDIHDLEQYVLRTLNGFIVLQGALSKLCVLKDNFQKPKYKQADEHRKLEFIKERLNKIQKETLFDYLTACDRLIQTSIQLHKKYGTLIFKAKYVALNLLGFTIGGAIAGFTIGLVFPFPRPIEIGAGAVVGGLIGLSCVACEVIVNWKDHRKKIEAIQENLKETQRALQLVLQEMQSRDEKLGTAKDERRNQSENNSFQDIHDLEQYVLRTLNGFIVLQGALSKVNTDM</sequence>
<feature type="transmembrane region" description="Helical" evidence="2">
    <location>
        <begin position="26"/>
        <end position="45"/>
    </location>
</feature>
<keyword evidence="2" id="KW-1133">Transmembrane helix</keyword>
<keyword evidence="2" id="KW-0472">Membrane</keyword>
<evidence type="ECO:0000313" key="4">
    <source>
        <dbReference type="Proteomes" id="UP000663851"/>
    </source>
</evidence>
<dbReference type="EMBL" id="CAJOBO010005819">
    <property type="protein sequence ID" value="CAF4551400.1"/>
    <property type="molecule type" value="Genomic_DNA"/>
</dbReference>
<evidence type="ECO:0000313" key="3">
    <source>
        <dbReference type="EMBL" id="CAF4551400.1"/>
    </source>
</evidence>
<evidence type="ECO:0000256" key="1">
    <source>
        <dbReference type="SAM" id="Coils"/>
    </source>
</evidence>
<proteinExistence type="predicted"/>
<feature type="non-terminal residue" evidence="3">
    <location>
        <position position="1"/>
    </location>
</feature>
<reference evidence="3" key="1">
    <citation type="submission" date="2021-02" db="EMBL/GenBank/DDBJ databases">
        <authorList>
            <person name="Nowell W R."/>
        </authorList>
    </citation>
    <scope>NUCLEOTIDE SEQUENCE</scope>
</reference>
<evidence type="ECO:0000256" key="2">
    <source>
        <dbReference type="SAM" id="Phobius"/>
    </source>
</evidence>
<dbReference type="Proteomes" id="UP000663851">
    <property type="component" value="Unassembled WGS sequence"/>
</dbReference>
<keyword evidence="2" id="KW-0812">Transmembrane</keyword>
<feature type="coiled-coil region" evidence="1">
    <location>
        <begin position="245"/>
        <end position="276"/>
    </location>
</feature>
<organism evidence="3 4">
    <name type="scientific">Rotaria socialis</name>
    <dbReference type="NCBI Taxonomy" id="392032"/>
    <lineage>
        <taxon>Eukaryota</taxon>
        <taxon>Metazoa</taxon>
        <taxon>Spiralia</taxon>
        <taxon>Gnathifera</taxon>
        <taxon>Rotifera</taxon>
        <taxon>Eurotatoria</taxon>
        <taxon>Bdelloidea</taxon>
        <taxon>Philodinida</taxon>
        <taxon>Philodinidae</taxon>
        <taxon>Rotaria</taxon>
    </lineage>
</organism>
<feature type="transmembrane region" description="Helical" evidence="2">
    <location>
        <begin position="191"/>
        <end position="216"/>
    </location>
</feature>
<comment type="caution">
    <text evidence="3">The sequence shown here is derived from an EMBL/GenBank/DDBJ whole genome shotgun (WGS) entry which is preliminary data.</text>
</comment>
<gene>
    <name evidence="3" type="ORF">HFQ381_LOCUS30898</name>
</gene>
<protein>
    <submittedName>
        <fullName evidence="3">Uncharacterized protein</fullName>
    </submittedName>
</protein>
<dbReference type="AlphaFoldDB" id="A0A820YKA0"/>
<feature type="transmembrane region" description="Helical" evidence="2">
    <location>
        <begin position="222"/>
        <end position="243"/>
    </location>
</feature>
<accession>A0A820YKA0</accession>
<keyword evidence="1" id="KW-0175">Coiled coil</keyword>